<dbReference type="AlphaFoldDB" id="A0A2K3MJJ5"/>
<evidence type="ECO:0000313" key="2">
    <source>
        <dbReference type="Proteomes" id="UP000236291"/>
    </source>
</evidence>
<organism evidence="1 2">
    <name type="scientific">Trifolium pratense</name>
    <name type="common">Red clover</name>
    <dbReference type="NCBI Taxonomy" id="57577"/>
    <lineage>
        <taxon>Eukaryota</taxon>
        <taxon>Viridiplantae</taxon>
        <taxon>Streptophyta</taxon>
        <taxon>Embryophyta</taxon>
        <taxon>Tracheophyta</taxon>
        <taxon>Spermatophyta</taxon>
        <taxon>Magnoliopsida</taxon>
        <taxon>eudicotyledons</taxon>
        <taxon>Gunneridae</taxon>
        <taxon>Pentapetalae</taxon>
        <taxon>rosids</taxon>
        <taxon>fabids</taxon>
        <taxon>Fabales</taxon>
        <taxon>Fabaceae</taxon>
        <taxon>Papilionoideae</taxon>
        <taxon>50 kb inversion clade</taxon>
        <taxon>NPAAA clade</taxon>
        <taxon>Hologalegina</taxon>
        <taxon>IRL clade</taxon>
        <taxon>Trifolieae</taxon>
        <taxon>Trifolium</taxon>
    </lineage>
</organism>
<reference evidence="1 2" key="2">
    <citation type="journal article" date="2017" name="Front. Plant Sci.">
        <title>Gene Classification and Mining of Molecular Markers Useful in Red Clover (Trifolium pratense) Breeding.</title>
        <authorList>
            <person name="Istvanek J."/>
            <person name="Dluhosova J."/>
            <person name="Dluhos P."/>
            <person name="Patkova L."/>
            <person name="Nedelnik J."/>
            <person name="Repkova J."/>
        </authorList>
    </citation>
    <scope>NUCLEOTIDE SEQUENCE [LARGE SCALE GENOMIC DNA]</scope>
    <source>
        <strain evidence="2">cv. Tatra</strain>
        <tissue evidence="1">Young leaves</tissue>
    </source>
</reference>
<reference evidence="1 2" key="1">
    <citation type="journal article" date="2014" name="Am. J. Bot.">
        <title>Genome assembly and annotation for red clover (Trifolium pratense; Fabaceae).</title>
        <authorList>
            <person name="Istvanek J."/>
            <person name="Jaros M."/>
            <person name="Krenek A."/>
            <person name="Repkova J."/>
        </authorList>
    </citation>
    <scope>NUCLEOTIDE SEQUENCE [LARGE SCALE GENOMIC DNA]</scope>
    <source>
        <strain evidence="2">cv. Tatra</strain>
        <tissue evidence="1">Young leaves</tissue>
    </source>
</reference>
<accession>A0A2K3MJJ5</accession>
<dbReference type="EMBL" id="ASHM01064541">
    <property type="protein sequence ID" value="PNX90963.1"/>
    <property type="molecule type" value="Genomic_DNA"/>
</dbReference>
<comment type="caution">
    <text evidence="1">The sequence shown here is derived from an EMBL/GenBank/DDBJ whole genome shotgun (WGS) entry which is preliminary data.</text>
</comment>
<sequence length="121" mass="14160">MIATWKPTTRYVKCGESWRLRSLSHNTELMNCLKLCGLSVRTDQMICHTFLTQRFGFRNPDDKWQKLMIPMFDEEDAFGWTSRVEYYFNLKGVKEQEKIQAGISGGNPVLQILPGRISRLR</sequence>
<dbReference type="ExpressionAtlas" id="A0A2K3MJJ5">
    <property type="expression patterns" value="baseline"/>
</dbReference>
<name>A0A2K3MJJ5_TRIPR</name>
<dbReference type="Proteomes" id="UP000236291">
    <property type="component" value="Unassembled WGS sequence"/>
</dbReference>
<proteinExistence type="predicted"/>
<protein>
    <submittedName>
        <fullName evidence="1">Uncharacterized protein</fullName>
    </submittedName>
</protein>
<gene>
    <name evidence="1" type="ORF">L195_g047091</name>
</gene>
<evidence type="ECO:0000313" key="1">
    <source>
        <dbReference type="EMBL" id="PNX90963.1"/>
    </source>
</evidence>